<dbReference type="Proteomes" id="UP000060602">
    <property type="component" value="Chromosome"/>
</dbReference>
<proteinExistence type="predicted"/>
<reference evidence="2" key="1">
    <citation type="submission" date="2015-12" db="EMBL/GenBank/DDBJ databases">
        <title>FDA dAtabase for Regulatory Grade micrObial Sequences (FDA-ARGOS): Supporting development and validation of Infectious Disease Dx tests.</title>
        <authorList>
            <person name="Case J."/>
            <person name="Tallon L."/>
            <person name="Sadzewicz L."/>
            <person name="Sengamalay N."/>
            <person name="Ott S."/>
            <person name="Godinez A."/>
            <person name="Nagaraj S."/>
            <person name="Nadendla S."/>
            <person name="Sichtig H."/>
        </authorList>
    </citation>
    <scope>NUCLEOTIDE SEQUENCE [LARGE SCALE GENOMIC DNA]</scope>
    <source>
        <strain evidence="2">FDAARGOS_147</strain>
    </source>
</reference>
<gene>
    <name evidence="1" type="ORF">AL504_15260</name>
</gene>
<dbReference type="RefSeq" id="WP_006392836.1">
    <property type="nucleotide sequence ID" value="NZ_CP014060.2"/>
</dbReference>
<protein>
    <submittedName>
        <fullName evidence="1">Uncharacterized protein</fullName>
    </submittedName>
</protein>
<name>A0A109XWP2_ALCXX</name>
<dbReference type="NCBIfam" id="NF038055">
    <property type="entry name" value="T3SS_SctB_pilot"/>
    <property type="match status" value="1"/>
</dbReference>
<evidence type="ECO:0000313" key="1">
    <source>
        <dbReference type="EMBL" id="AMG37250.1"/>
    </source>
</evidence>
<dbReference type="EMBL" id="CP014060">
    <property type="protein sequence ID" value="AMG37250.1"/>
    <property type="molecule type" value="Genomic_DNA"/>
</dbReference>
<evidence type="ECO:0000313" key="2">
    <source>
        <dbReference type="Proteomes" id="UP000060602"/>
    </source>
</evidence>
<dbReference type="AlphaFoldDB" id="A0A109XWP2"/>
<accession>A0A109XWP2</accession>
<organism evidence="1 2">
    <name type="scientific">Alcaligenes xylosoxydans xylosoxydans</name>
    <name type="common">Achromobacter xylosoxidans</name>
    <dbReference type="NCBI Taxonomy" id="85698"/>
    <lineage>
        <taxon>Bacteria</taxon>
        <taxon>Pseudomonadati</taxon>
        <taxon>Pseudomonadota</taxon>
        <taxon>Betaproteobacteria</taxon>
        <taxon>Burkholderiales</taxon>
        <taxon>Alcaligenaceae</taxon>
        <taxon>Achromobacter</taxon>
    </lineage>
</organism>
<sequence length="273" mass="27602">MININNPGAINPALLDPLAGADAAPATPPGFTQLDATQFVGKGGAADKLAALGLPPPPKGDAAGVAEALNKLMASADTDMYAVMALLQKISQEQRNAARADRAASMDAQTQALMGAADKIKEAAEERFKGALAQGISQIVGGVIQAGVGAGGVAAMGASARMTTTSSPLTAQQTVTQAKLDGFANNASGIGQGLSGMAGGVGGIVQAAYDRKAGAADADRARLEADAKVFESGAQQANDVMQQMMDVIRDVRDKLGAIEQSRSETNRGIARNL</sequence>